<evidence type="ECO:0000313" key="2">
    <source>
        <dbReference type="EMBL" id="RSK48286.1"/>
    </source>
</evidence>
<protein>
    <submittedName>
        <fullName evidence="2">Uncharacterized protein</fullName>
    </submittedName>
</protein>
<feature type="transmembrane region" description="Helical" evidence="1">
    <location>
        <begin position="24"/>
        <end position="43"/>
    </location>
</feature>
<evidence type="ECO:0000256" key="1">
    <source>
        <dbReference type="SAM" id="Phobius"/>
    </source>
</evidence>
<feature type="transmembrane region" description="Helical" evidence="1">
    <location>
        <begin position="179"/>
        <end position="204"/>
    </location>
</feature>
<dbReference type="Proteomes" id="UP000273500">
    <property type="component" value="Unassembled WGS sequence"/>
</dbReference>
<feature type="transmembrane region" description="Helical" evidence="1">
    <location>
        <begin position="84"/>
        <end position="104"/>
    </location>
</feature>
<keyword evidence="1" id="KW-0472">Membrane</keyword>
<comment type="caution">
    <text evidence="2">The sequence shown here is derived from an EMBL/GenBank/DDBJ whole genome shotgun (WGS) entry which is preliminary data.</text>
</comment>
<proteinExistence type="predicted"/>
<keyword evidence="3" id="KW-1185">Reference proteome</keyword>
<gene>
    <name evidence="2" type="ORF">EI291_11175</name>
</gene>
<name>A0A428KPC7_9BACT</name>
<reference evidence="2 3" key="1">
    <citation type="submission" date="2018-12" db="EMBL/GenBank/DDBJ databases">
        <authorList>
            <person name="Feng G."/>
            <person name="Zhu H."/>
        </authorList>
    </citation>
    <scope>NUCLEOTIDE SEQUENCE [LARGE SCALE GENOMIC DNA]</scope>
    <source>
        <strain evidence="2 3">KCTC 12533</strain>
    </source>
</reference>
<keyword evidence="1" id="KW-1133">Transmembrane helix</keyword>
<dbReference type="AlphaFoldDB" id="A0A428KPC7"/>
<dbReference type="EMBL" id="RWIT01000005">
    <property type="protein sequence ID" value="RSK48286.1"/>
    <property type="molecule type" value="Genomic_DNA"/>
</dbReference>
<feature type="transmembrane region" description="Helical" evidence="1">
    <location>
        <begin position="146"/>
        <end position="167"/>
    </location>
</feature>
<organism evidence="2 3">
    <name type="scientific">Hymenobacter rigui</name>
    <dbReference type="NCBI Taxonomy" id="334424"/>
    <lineage>
        <taxon>Bacteria</taxon>
        <taxon>Pseudomonadati</taxon>
        <taxon>Bacteroidota</taxon>
        <taxon>Cytophagia</taxon>
        <taxon>Cytophagales</taxon>
        <taxon>Hymenobacteraceae</taxon>
        <taxon>Hymenobacter</taxon>
    </lineage>
</organism>
<evidence type="ECO:0000313" key="3">
    <source>
        <dbReference type="Proteomes" id="UP000273500"/>
    </source>
</evidence>
<feature type="transmembrane region" description="Helical" evidence="1">
    <location>
        <begin position="116"/>
        <end position="134"/>
    </location>
</feature>
<keyword evidence="1" id="KW-0812">Transmembrane</keyword>
<feature type="transmembrane region" description="Helical" evidence="1">
    <location>
        <begin position="49"/>
        <end position="72"/>
    </location>
</feature>
<sequence>MAASFTSLIPAWYGIRRWQQLTPAIRYIAWFVIVPGAVLGIGAEVGRWVFRYNLVILSAVTLCETVLLAGAYARALHSPRIRWWFKRAVGLFLLVACVETGLSVHFSRPINNYSHFLQTFICIGLAFAYFEQLLRELPNIHLERDPMFLVSVGVCLYYTGSITIFMLEPYMQKQHTTLQLWIMFIIQSALYMLLNGFIMLALHYEGHVAQRQRLL</sequence>
<accession>A0A428KPC7</accession>